<reference evidence="1 2" key="1">
    <citation type="submission" date="2017-10" db="EMBL/GenBank/DDBJ databases">
        <title>Comparative genomics in systemic dimorphic fungi from Ajellomycetaceae.</title>
        <authorList>
            <person name="Munoz J.F."/>
            <person name="Mcewen J.G."/>
            <person name="Clay O.K."/>
            <person name="Cuomo C.A."/>
        </authorList>
    </citation>
    <scope>NUCLEOTIDE SEQUENCE [LARGE SCALE GENOMIC DNA]</scope>
    <source>
        <strain evidence="1 2">UAMH4076</strain>
    </source>
</reference>
<accession>A0A2B7ZGQ7</accession>
<keyword evidence="2" id="KW-1185">Reference proteome</keyword>
<dbReference type="EMBL" id="PDND01000081">
    <property type="protein sequence ID" value="PGH32805.1"/>
    <property type="molecule type" value="Genomic_DNA"/>
</dbReference>
<evidence type="ECO:0000313" key="1">
    <source>
        <dbReference type="EMBL" id="PGH32805.1"/>
    </source>
</evidence>
<name>A0A2B7ZGQ7_9EURO</name>
<dbReference type="Proteomes" id="UP000226031">
    <property type="component" value="Unassembled WGS sequence"/>
</dbReference>
<sequence>MKPQGRSGINLSHALIEGLDWTGYLGYFYKSGPSILPHYSQATDKTSKCRVSDSGTSWGGWRRISSFETQNGIKPSTKAREPIATVAFAVGWRRPPSRLPPRSVKTALSLLRTLIFSSANWVGSKPEWFQRDPAAKSEMFGSKVLR</sequence>
<protein>
    <submittedName>
        <fullName evidence="1">Uncharacterized protein</fullName>
    </submittedName>
</protein>
<comment type="caution">
    <text evidence="1">The sequence shown here is derived from an EMBL/GenBank/DDBJ whole genome shotgun (WGS) entry which is preliminary data.</text>
</comment>
<organism evidence="1 2">
    <name type="scientific">[Emmonsia] crescens</name>
    <dbReference type="NCBI Taxonomy" id="73230"/>
    <lineage>
        <taxon>Eukaryota</taxon>
        <taxon>Fungi</taxon>
        <taxon>Dikarya</taxon>
        <taxon>Ascomycota</taxon>
        <taxon>Pezizomycotina</taxon>
        <taxon>Eurotiomycetes</taxon>
        <taxon>Eurotiomycetidae</taxon>
        <taxon>Onygenales</taxon>
        <taxon>Ajellomycetaceae</taxon>
        <taxon>Emergomyces</taxon>
    </lineage>
</organism>
<evidence type="ECO:0000313" key="2">
    <source>
        <dbReference type="Proteomes" id="UP000226031"/>
    </source>
</evidence>
<proteinExistence type="predicted"/>
<dbReference type="AlphaFoldDB" id="A0A2B7ZGQ7"/>
<gene>
    <name evidence="1" type="ORF">GX50_04406</name>
</gene>